<evidence type="ECO:0000256" key="2">
    <source>
        <dbReference type="ARBA" id="ARBA00022771"/>
    </source>
</evidence>
<evidence type="ECO:0000256" key="5">
    <source>
        <dbReference type="SAM" id="MobiDB-lite"/>
    </source>
</evidence>
<dbReference type="PROSITE" id="PS51036">
    <property type="entry name" value="ZF_A20"/>
    <property type="match status" value="1"/>
</dbReference>
<evidence type="ECO:0000259" key="6">
    <source>
        <dbReference type="PROSITE" id="PS51036"/>
    </source>
</evidence>
<accession>A0A9W8EJS5</accession>
<evidence type="ECO:0000259" key="7">
    <source>
        <dbReference type="PROSITE" id="PS51039"/>
    </source>
</evidence>
<dbReference type="Gene3D" id="4.10.1110.10">
    <property type="entry name" value="AN1-like Zinc finger"/>
    <property type="match status" value="1"/>
</dbReference>
<dbReference type="PANTHER" id="PTHR10634">
    <property type="entry name" value="AN1-TYPE ZINC FINGER PROTEIN"/>
    <property type="match status" value="1"/>
</dbReference>
<keyword evidence="2 4" id="KW-0863">Zinc-finger</keyword>
<dbReference type="PANTHER" id="PTHR10634:SF67">
    <property type="entry name" value="AN1-TYPE ZINC FINGER PROTEIN 3"/>
    <property type="match status" value="1"/>
</dbReference>
<feature type="compositionally biased region" description="Polar residues" evidence="5">
    <location>
        <begin position="124"/>
        <end position="139"/>
    </location>
</feature>
<dbReference type="Pfam" id="PF01754">
    <property type="entry name" value="zf-A20"/>
    <property type="match status" value="1"/>
</dbReference>
<evidence type="ECO:0000313" key="9">
    <source>
        <dbReference type="Proteomes" id="UP001150907"/>
    </source>
</evidence>
<evidence type="ECO:0008006" key="10">
    <source>
        <dbReference type="Google" id="ProtNLM"/>
    </source>
</evidence>
<dbReference type="AlphaFoldDB" id="A0A9W8EJS5"/>
<feature type="region of interest" description="Disordered" evidence="5">
    <location>
        <begin position="84"/>
        <end position="106"/>
    </location>
</feature>
<dbReference type="SUPFAM" id="SSF118310">
    <property type="entry name" value="AN1-like Zinc finger"/>
    <property type="match status" value="1"/>
</dbReference>
<keyword evidence="3" id="KW-0862">Zinc</keyword>
<dbReference type="InterPro" id="IPR050652">
    <property type="entry name" value="AN1_A20_ZnFinger"/>
</dbReference>
<feature type="domain" description="A20-type" evidence="6">
    <location>
        <begin position="5"/>
        <end position="39"/>
    </location>
</feature>
<comment type="caution">
    <text evidence="8">The sequence shown here is derived from an EMBL/GenBank/DDBJ whole genome shotgun (WGS) entry which is preliminary data.</text>
</comment>
<dbReference type="PROSITE" id="PS51039">
    <property type="entry name" value="ZF_AN1"/>
    <property type="match status" value="1"/>
</dbReference>
<evidence type="ECO:0000256" key="1">
    <source>
        <dbReference type="ARBA" id="ARBA00022723"/>
    </source>
</evidence>
<reference evidence="8" key="1">
    <citation type="submission" date="2022-07" db="EMBL/GenBank/DDBJ databases">
        <title>Phylogenomic reconstructions and comparative analyses of Kickxellomycotina fungi.</title>
        <authorList>
            <person name="Reynolds N.K."/>
            <person name="Stajich J.E."/>
            <person name="Barry K."/>
            <person name="Grigoriev I.V."/>
            <person name="Crous P."/>
            <person name="Smith M.E."/>
        </authorList>
    </citation>
    <scope>NUCLEOTIDE SEQUENCE</scope>
    <source>
        <strain evidence="8">IMI 214461</strain>
    </source>
</reference>
<dbReference type="Gene3D" id="1.20.5.4770">
    <property type="match status" value="1"/>
</dbReference>
<dbReference type="SMART" id="SM00154">
    <property type="entry name" value="ZnF_AN1"/>
    <property type="match status" value="1"/>
</dbReference>
<protein>
    <recommendedName>
        <fullName evidence="10">A20-type domain-containing protein</fullName>
    </recommendedName>
</protein>
<proteinExistence type="predicted"/>
<sequence>MENESKQPGFCAKNCGFYGHQVYKNMCSKCFKEQEQELQKERQQNDQQAAEAAAASSSAAAIASAPGAIATAVAAAVSAAAPATAPSAEEQQQQQTPPAPVDAPAQRSHISAIIAEDVLDATPTPVSSSAPGSTVQSPLASLPEAVSGASTPTKRVQTNKGRCFSCRARIPLVKQTTNKCRCDYVFCDSHRLFSQHDCEFDHMSRERLELEMKNPRINAHRKGGRSFTRID</sequence>
<dbReference type="InterPro" id="IPR000058">
    <property type="entry name" value="Znf_AN1"/>
</dbReference>
<evidence type="ECO:0000313" key="8">
    <source>
        <dbReference type="EMBL" id="KAJ2005029.1"/>
    </source>
</evidence>
<dbReference type="InterPro" id="IPR002653">
    <property type="entry name" value="Znf_A20"/>
</dbReference>
<feature type="region of interest" description="Disordered" evidence="5">
    <location>
        <begin position="122"/>
        <end position="154"/>
    </location>
</feature>
<dbReference type="GO" id="GO:0008270">
    <property type="term" value="F:zinc ion binding"/>
    <property type="evidence" value="ECO:0007669"/>
    <property type="project" value="UniProtKB-KW"/>
</dbReference>
<organism evidence="8 9">
    <name type="scientific">Coemansia thaxteri</name>
    <dbReference type="NCBI Taxonomy" id="2663907"/>
    <lineage>
        <taxon>Eukaryota</taxon>
        <taxon>Fungi</taxon>
        <taxon>Fungi incertae sedis</taxon>
        <taxon>Zoopagomycota</taxon>
        <taxon>Kickxellomycotina</taxon>
        <taxon>Kickxellomycetes</taxon>
        <taxon>Kickxellales</taxon>
        <taxon>Kickxellaceae</taxon>
        <taxon>Coemansia</taxon>
    </lineage>
</organism>
<feature type="compositionally biased region" description="Low complexity" evidence="5">
    <location>
        <begin position="47"/>
        <end position="57"/>
    </location>
</feature>
<dbReference type="Proteomes" id="UP001150907">
    <property type="component" value="Unassembled WGS sequence"/>
</dbReference>
<keyword evidence="1" id="KW-0479">Metal-binding</keyword>
<dbReference type="OrthoDB" id="428577at2759"/>
<keyword evidence="9" id="KW-1185">Reference proteome</keyword>
<gene>
    <name evidence="8" type="ORF">H4R26_002181</name>
</gene>
<feature type="region of interest" description="Disordered" evidence="5">
    <location>
        <begin position="38"/>
        <end position="57"/>
    </location>
</feature>
<dbReference type="GO" id="GO:0003677">
    <property type="term" value="F:DNA binding"/>
    <property type="evidence" value="ECO:0007669"/>
    <property type="project" value="InterPro"/>
</dbReference>
<dbReference type="InterPro" id="IPR035896">
    <property type="entry name" value="AN1-like_Znf"/>
</dbReference>
<dbReference type="SUPFAM" id="SSF57716">
    <property type="entry name" value="Glucocorticoid receptor-like (DNA-binding domain)"/>
    <property type="match status" value="1"/>
</dbReference>
<feature type="domain" description="AN1-type" evidence="7">
    <location>
        <begin position="157"/>
        <end position="206"/>
    </location>
</feature>
<evidence type="ECO:0000256" key="3">
    <source>
        <dbReference type="ARBA" id="ARBA00022833"/>
    </source>
</evidence>
<evidence type="ECO:0000256" key="4">
    <source>
        <dbReference type="PROSITE-ProRule" id="PRU00449"/>
    </source>
</evidence>
<dbReference type="EMBL" id="JANBQF010000122">
    <property type="protein sequence ID" value="KAJ2005029.1"/>
    <property type="molecule type" value="Genomic_DNA"/>
</dbReference>
<name>A0A9W8EJS5_9FUNG</name>